<keyword evidence="4" id="KW-0804">Transcription</keyword>
<dbReference type="InterPro" id="IPR036390">
    <property type="entry name" value="WH_DNA-bd_sf"/>
</dbReference>
<evidence type="ECO:0000313" key="6">
    <source>
        <dbReference type="EMBL" id="MFC6281837.1"/>
    </source>
</evidence>
<evidence type="ECO:0000256" key="2">
    <source>
        <dbReference type="ARBA" id="ARBA00023015"/>
    </source>
</evidence>
<dbReference type="PRINTS" id="PR00039">
    <property type="entry name" value="HTHLYSR"/>
</dbReference>
<evidence type="ECO:0000313" key="7">
    <source>
        <dbReference type="Proteomes" id="UP001596270"/>
    </source>
</evidence>
<evidence type="ECO:0000256" key="4">
    <source>
        <dbReference type="ARBA" id="ARBA00023163"/>
    </source>
</evidence>
<dbReference type="PANTHER" id="PTHR30419:SF30">
    <property type="entry name" value="LYSR FAMILY TRANSCRIPTIONAL REGULATOR"/>
    <property type="match status" value="1"/>
</dbReference>
<proteinExistence type="inferred from homology"/>
<dbReference type="InterPro" id="IPR036388">
    <property type="entry name" value="WH-like_DNA-bd_sf"/>
</dbReference>
<dbReference type="Gene3D" id="1.10.10.10">
    <property type="entry name" value="Winged helix-like DNA-binding domain superfamily/Winged helix DNA-binding domain"/>
    <property type="match status" value="1"/>
</dbReference>
<keyword evidence="2" id="KW-0805">Transcription regulation</keyword>
<organism evidence="6 7">
    <name type="scientific">Polaromonas aquatica</name>
    <dbReference type="NCBI Taxonomy" id="332657"/>
    <lineage>
        <taxon>Bacteria</taxon>
        <taxon>Pseudomonadati</taxon>
        <taxon>Pseudomonadota</taxon>
        <taxon>Betaproteobacteria</taxon>
        <taxon>Burkholderiales</taxon>
        <taxon>Comamonadaceae</taxon>
        <taxon>Polaromonas</taxon>
    </lineage>
</organism>
<dbReference type="SUPFAM" id="SSF46785">
    <property type="entry name" value="Winged helix' DNA-binding domain"/>
    <property type="match status" value="1"/>
</dbReference>
<dbReference type="SUPFAM" id="SSF53850">
    <property type="entry name" value="Periplasmic binding protein-like II"/>
    <property type="match status" value="1"/>
</dbReference>
<dbReference type="InterPro" id="IPR005119">
    <property type="entry name" value="LysR_subst-bd"/>
</dbReference>
<evidence type="ECO:0000259" key="5">
    <source>
        <dbReference type="PROSITE" id="PS50931"/>
    </source>
</evidence>
<dbReference type="Pfam" id="PF03466">
    <property type="entry name" value="LysR_substrate"/>
    <property type="match status" value="1"/>
</dbReference>
<feature type="domain" description="HTH lysR-type" evidence="5">
    <location>
        <begin position="3"/>
        <end position="60"/>
    </location>
</feature>
<comment type="caution">
    <text evidence="6">The sequence shown here is derived from an EMBL/GenBank/DDBJ whole genome shotgun (WGS) entry which is preliminary data.</text>
</comment>
<reference evidence="7" key="1">
    <citation type="journal article" date="2019" name="Int. J. Syst. Evol. Microbiol.">
        <title>The Global Catalogue of Microorganisms (GCM) 10K type strain sequencing project: providing services to taxonomists for standard genome sequencing and annotation.</title>
        <authorList>
            <consortium name="The Broad Institute Genomics Platform"/>
            <consortium name="The Broad Institute Genome Sequencing Center for Infectious Disease"/>
            <person name="Wu L."/>
            <person name="Ma J."/>
        </authorList>
    </citation>
    <scope>NUCLEOTIDE SEQUENCE [LARGE SCALE GENOMIC DNA]</scope>
    <source>
        <strain evidence="7">CCUG 39402</strain>
    </source>
</reference>
<dbReference type="Pfam" id="PF00126">
    <property type="entry name" value="HTH_1"/>
    <property type="match status" value="1"/>
</dbReference>
<evidence type="ECO:0000256" key="1">
    <source>
        <dbReference type="ARBA" id="ARBA00009437"/>
    </source>
</evidence>
<dbReference type="Proteomes" id="UP001596270">
    <property type="component" value="Unassembled WGS sequence"/>
</dbReference>
<gene>
    <name evidence="6" type="ORF">ACFQND_11390</name>
</gene>
<name>A0ABW1TYJ1_9BURK</name>
<comment type="similarity">
    <text evidence="1">Belongs to the LysR transcriptional regulatory family.</text>
</comment>
<dbReference type="PANTHER" id="PTHR30419">
    <property type="entry name" value="HTH-TYPE TRANSCRIPTIONAL REGULATOR YBHD"/>
    <property type="match status" value="1"/>
</dbReference>
<dbReference type="InterPro" id="IPR000847">
    <property type="entry name" value="LysR_HTH_N"/>
</dbReference>
<keyword evidence="3" id="KW-0238">DNA-binding</keyword>
<sequence>MNLTLRQLRAFAAVADAHSFTEAAAQLHLTQSALSVLVRELERDLGVRVLDRTTRRVSLTEAGRDFYPSVQRILNDLGNAVTSVADLRDKKKGILRLAAPQLMACTLIPQVIAAYRERFPNVEVRVTDTLPEHLMAGLVTGEVELAIGPDQQPADSAVEVESKTLFRDRHWLICRPDHALARRKKVCWDELSPYPFIAPTQDFMRRLRAESHADLQGVLPFPVQAVSYMTTALGMVAAGLGLTVCPTYAASLVKGYGLQTVPLEQPQFFREVCVYSPANRALSPVANSFIGFIVQYAQNREHSA</sequence>
<evidence type="ECO:0000256" key="3">
    <source>
        <dbReference type="ARBA" id="ARBA00023125"/>
    </source>
</evidence>
<dbReference type="EMBL" id="JBHSRS010000018">
    <property type="protein sequence ID" value="MFC6281837.1"/>
    <property type="molecule type" value="Genomic_DNA"/>
</dbReference>
<dbReference type="PROSITE" id="PS50931">
    <property type="entry name" value="HTH_LYSR"/>
    <property type="match status" value="1"/>
</dbReference>
<protein>
    <submittedName>
        <fullName evidence="6">LysR family transcriptional regulator</fullName>
    </submittedName>
</protein>
<keyword evidence="7" id="KW-1185">Reference proteome</keyword>
<dbReference type="CDD" id="cd08440">
    <property type="entry name" value="PBP2_LTTR_like_4"/>
    <property type="match status" value="1"/>
</dbReference>
<dbReference type="RefSeq" id="WP_371438560.1">
    <property type="nucleotide sequence ID" value="NZ_JBHSRS010000018.1"/>
</dbReference>
<dbReference type="Gene3D" id="3.40.190.290">
    <property type="match status" value="1"/>
</dbReference>
<accession>A0ABW1TYJ1</accession>
<dbReference type="InterPro" id="IPR050950">
    <property type="entry name" value="HTH-type_LysR_regulators"/>
</dbReference>